<dbReference type="Proteomes" id="UP000010475">
    <property type="component" value="Chromosome"/>
</dbReference>
<protein>
    <submittedName>
        <fullName evidence="1">YgiT-type zinc finger domain protein</fullName>
    </submittedName>
</protein>
<name>K9X3T4_9NOST</name>
<dbReference type="HOGENOM" id="CLU_195867_0_0_3"/>
<accession>K9X3T4</accession>
<evidence type="ECO:0000313" key="1">
    <source>
        <dbReference type="EMBL" id="AFZ27320.1"/>
    </source>
</evidence>
<dbReference type="InterPro" id="IPR022453">
    <property type="entry name" value="Znf_MqsA-type"/>
</dbReference>
<dbReference type="AlphaFoldDB" id="K9X3T4"/>
<reference evidence="1 2" key="1">
    <citation type="submission" date="2012-06" db="EMBL/GenBank/DDBJ databases">
        <title>Finished chromosome of genome of Cylindrospermum stagnale PCC 7417.</title>
        <authorList>
            <consortium name="US DOE Joint Genome Institute"/>
            <person name="Gugger M."/>
            <person name="Coursin T."/>
            <person name="Rippka R."/>
            <person name="Tandeau De Marsac N."/>
            <person name="Huntemann M."/>
            <person name="Wei C.-L."/>
            <person name="Han J."/>
            <person name="Detter J.C."/>
            <person name="Han C."/>
            <person name="Tapia R."/>
            <person name="Chen A."/>
            <person name="Kyrpides N."/>
            <person name="Mavromatis K."/>
            <person name="Markowitz V."/>
            <person name="Szeto E."/>
            <person name="Ivanova N."/>
            <person name="Pagani I."/>
            <person name="Pati A."/>
            <person name="Goodwin L."/>
            <person name="Nordberg H.P."/>
            <person name="Cantor M.N."/>
            <person name="Hua S.X."/>
            <person name="Woyke T."/>
            <person name="Kerfeld C.A."/>
        </authorList>
    </citation>
    <scope>NUCLEOTIDE SEQUENCE [LARGE SCALE GENOMIC DNA]</scope>
    <source>
        <strain evidence="1 2">PCC 7417</strain>
    </source>
</reference>
<keyword evidence="2" id="KW-1185">Reference proteome</keyword>
<proteinExistence type="predicted"/>
<dbReference type="STRING" id="56107.Cylst_5291"/>
<dbReference type="EMBL" id="CP003642">
    <property type="protein sequence ID" value="AFZ27320.1"/>
    <property type="molecule type" value="Genomic_DNA"/>
</dbReference>
<dbReference type="NCBIfam" id="TIGR03831">
    <property type="entry name" value="YgiT_finger"/>
    <property type="match status" value="1"/>
</dbReference>
<dbReference type="KEGG" id="csg:Cylst_5291"/>
<dbReference type="RefSeq" id="WP_015210555.1">
    <property type="nucleotide sequence ID" value="NC_019757.1"/>
</dbReference>
<gene>
    <name evidence="1" type="ORF">Cylst_5291</name>
</gene>
<evidence type="ECO:0000313" key="2">
    <source>
        <dbReference type="Proteomes" id="UP000010475"/>
    </source>
</evidence>
<sequence length="64" mass="7178">MLPFDECPVCAGQIVEQEVTEIISSGKKKAALKLSAYVCCRCSERFYSLKSIQHIEKIRAELEG</sequence>
<organism evidence="1 2">
    <name type="scientific">Cylindrospermum stagnale PCC 7417</name>
    <dbReference type="NCBI Taxonomy" id="56107"/>
    <lineage>
        <taxon>Bacteria</taxon>
        <taxon>Bacillati</taxon>
        <taxon>Cyanobacteriota</taxon>
        <taxon>Cyanophyceae</taxon>
        <taxon>Nostocales</taxon>
        <taxon>Nostocaceae</taxon>
        <taxon>Cylindrospermum</taxon>
    </lineage>
</organism>